<dbReference type="SUPFAM" id="SSF48371">
    <property type="entry name" value="ARM repeat"/>
    <property type="match status" value="1"/>
</dbReference>
<evidence type="ECO:0000256" key="4">
    <source>
        <dbReference type="ARBA" id="ARBA00023136"/>
    </source>
</evidence>
<dbReference type="GO" id="GO:0006886">
    <property type="term" value="P:intracellular protein transport"/>
    <property type="evidence" value="ECO:0007669"/>
    <property type="project" value="InterPro"/>
</dbReference>
<dbReference type="InterPro" id="IPR050840">
    <property type="entry name" value="Adaptor_Complx_Large_Subunit"/>
</dbReference>
<dbReference type="GO" id="GO:0012505">
    <property type="term" value="C:endomembrane system"/>
    <property type="evidence" value="ECO:0007669"/>
    <property type="project" value="UniProtKB-SubCell"/>
</dbReference>
<dbReference type="InterPro" id="IPR016024">
    <property type="entry name" value="ARM-type_fold"/>
</dbReference>
<dbReference type="GO" id="GO:0030117">
    <property type="term" value="C:membrane coat"/>
    <property type="evidence" value="ECO:0007669"/>
    <property type="project" value="InterPro"/>
</dbReference>
<evidence type="ECO:0000256" key="5">
    <source>
        <dbReference type="SAM" id="MobiDB-lite"/>
    </source>
</evidence>
<keyword evidence="3" id="KW-0653">Protein transport</keyword>
<evidence type="ECO:0000259" key="6">
    <source>
        <dbReference type="Pfam" id="PF01602"/>
    </source>
</evidence>
<dbReference type="Pfam" id="PF01602">
    <property type="entry name" value="Adaptin_N"/>
    <property type="match status" value="1"/>
</dbReference>
<evidence type="ECO:0000313" key="8">
    <source>
        <dbReference type="Proteomes" id="UP000244811"/>
    </source>
</evidence>
<dbReference type="InterPro" id="IPR011989">
    <property type="entry name" value="ARM-like"/>
</dbReference>
<dbReference type="EMBL" id="CP056072">
    <property type="protein sequence ID" value="UKK02427.2"/>
    <property type="molecule type" value="Genomic_DNA"/>
</dbReference>
<comment type="subcellular location">
    <subcellularLocation>
        <location evidence="1">Endomembrane system</location>
    </subcellularLocation>
</comment>
<feature type="domain" description="Clathrin/coatomer adaptor adaptin-like N-terminal" evidence="6">
    <location>
        <begin position="44"/>
        <end position="467"/>
    </location>
</feature>
<name>A0A976QV06_THEOR</name>
<keyword evidence="2" id="KW-0813">Transport</keyword>
<dbReference type="Gene3D" id="1.25.10.10">
    <property type="entry name" value="Leucine-rich Repeat Variant"/>
    <property type="match status" value="1"/>
</dbReference>
<gene>
    <name evidence="7" type="ORF">MACK_002520</name>
</gene>
<protein>
    <recommendedName>
        <fullName evidence="6">Clathrin/coatomer adaptor adaptin-like N-terminal domain-containing protein</fullName>
    </recommendedName>
</protein>
<evidence type="ECO:0000256" key="1">
    <source>
        <dbReference type="ARBA" id="ARBA00004308"/>
    </source>
</evidence>
<keyword evidence="4" id="KW-0472">Membrane</keyword>
<reference evidence="7" key="1">
    <citation type="submission" date="2022-07" db="EMBL/GenBank/DDBJ databases">
        <title>Evaluation of T. orientalis genome assembly methods using nanopore sequencing and analysis of variation between genomes.</title>
        <authorList>
            <person name="Yam J."/>
            <person name="Micallef M.L."/>
            <person name="Liu M."/>
            <person name="Djordjevic S.P."/>
            <person name="Bogema D.R."/>
            <person name="Jenkins C."/>
        </authorList>
    </citation>
    <scope>NUCLEOTIDE SEQUENCE</scope>
    <source>
        <strain evidence="7">Goon Nure</strain>
    </source>
</reference>
<feature type="region of interest" description="Disordered" evidence="5">
    <location>
        <begin position="868"/>
        <end position="896"/>
    </location>
</feature>
<dbReference type="InterPro" id="IPR002553">
    <property type="entry name" value="Clathrin/coatomer_adapt-like_N"/>
</dbReference>
<dbReference type="Proteomes" id="UP000244811">
    <property type="component" value="Chromosome 4"/>
</dbReference>
<evidence type="ECO:0000256" key="2">
    <source>
        <dbReference type="ARBA" id="ARBA00022448"/>
    </source>
</evidence>
<accession>A0A976QV06</accession>
<sequence length="937" mass="104115">MLNLGIPHVSREFHRFTQSISDSKSKQEEERLISREISLLKLNFQNKNVSKNQLKDYLLRCLYIEMLGFNTKFAYIHAINMAQDKQLVYKSTGYLCCMMMLESKSDLLLLLINTIQKDLQSPNFMDRLTVLNSLCYLINEEMLPIVLPLVNECLSHENALIRKKTIVLMTRMYELFPEYLTEYARPAIEKGLCDVDPSVMNVTLNLLQLHISLSEASSAAETDKSSCKSTTSPNYINHLTIANVLVNIWKQILDNKLSKDYNYHRIHGPFIQLNILKLLTRLNKDGKAIPNIAGKDSGREIGGKDSGPGSASVSSYTKDVYSTLYKFVQSIEKSSRGIANALVYQFIQLLATIQLDSVLTNISSQLVTRMLSGMCNEQYVAIASASILIEKGVSLSFDDQVKIISLLQEDDLTIQKVIIKLLYKLINKNNYQIVVTQLVDYIRRDYIIDREEIIRRIIGYCTLYAPTTSGADETTNGDGAEPDMSIANVILEIIEILSSSTTSKSTTTIATKSGDILLSGIIKFITRHRNQTLNFYMLNKCYQMYNNNDSSELLIKLMIWLVKYILSIEASTNEEPNESNSGKLYGDIVTRLLSKSTKYDSLLLYWILNNYRQILILGNSSTISVSNGTNGDATVTKGKGGNVLDEGLEELFSKLGNKYVDLVKQILVEIANIQQNMLPMRLNSKEYDTKLSFLKDYVESSISKGCKPYDRDTVMDKYKQKVECTIDEEMSEGKLIYKPYMLMPTSSIEIGASVPGAYLPGSVPEMVPEMVPGAPGMPSGNVPMGSVDNGNVLGTMGSTSGMGVESRVVMDGNMVDGRVVVDKKTRSWGPRGYNPSVPATTSTVYTTAKSGMGSIGSSTSSGVVVGPSNTIHGNTDTADKGAQGADQTGGPHSVDRVDNFNIDNVILNKLESNKWSAKSIERQKNEELAKQLFQSNG</sequence>
<evidence type="ECO:0000313" key="7">
    <source>
        <dbReference type="EMBL" id="UKK02427.2"/>
    </source>
</evidence>
<dbReference type="GO" id="GO:0016192">
    <property type="term" value="P:vesicle-mediated transport"/>
    <property type="evidence" value="ECO:0007669"/>
    <property type="project" value="InterPro"/>
</dbReference>
<dbReference type="AlphaFoldDB" id="A0A976QV06"/>
<dbReference type="PANTHER" id="PTHR22780">
    <property type="entry name" value="ADAPTIN, ALPHA/GAMMA/EPSILON"/>
    <property type="match status" value="1"/>
</dbReference>
<organism evidence="7 8">
    <name type="scientific">Theileria orientalis</name>
    <dbReference type="NCBI Taxonomy" id="68886"/>
    <lineage>
        <taxon>Eukaryota</taxon>
        <taxon>Sar</taxon>
        <taxon>Alveolata</taxon>
        <taxon>Apicomplexa</taxon>
        <taxon>Aconoidasida</taxon>
        <taxon>Piroplasmida</taxon>
        <taxon>Theileriidae</taxon>
        <taxon>Theileria</taxon>
    </lineage>
</organism>
<proteinExistence type="predicted"/>
<evidence type="ECO:0000256" key="3">
    <source>
        <dbReference type="ARBA" id="ARBA00022927"/>
    </source>
</evidence>